<keyword evidence="2" id="KW-1185">Reference proteome</keyword>
<dbReference type="Proteomes" id="UP000051497">
    <property type="component" value="Unassembled WGS sequence"/>
</dbReference>
<name>A0AAE3HUA5_9GAMM</name>
<sequence>MMKHKTSKKIKKEFQGLGSPSELSGWQILALMTLSGLTAVSIYHYIQQGKLDELKDICIGNLRVIESLNSRLENCTAELKNIHFSLEDNKASSFEDNVSSTVEKMIWGIAYGSGAYVVNTVKKNIERDARKAAWDKTSKYVKGLFYNPTPALSESEQELLNWHTEYEKILMEAYGGQETTDEKRVPSLI</sequence>
<dbReference type="AlphaFoldDB" id="A0AAE3HUA5"/>
<protein>
    <submittedName>
        <fullName evidence="1">Uncharacterized protein</fullName>
    </submittedName>
</protein>
<gene>
    <name evidence="1" type="ORF">HT99x_002595</name>
</gene>
<evidence type="ECO:0000313" key="2">
    <source>
        <dbReference type="Proteomes" id="UP000051497"/>
    </source>
</evidence>
<reference evidence="1" key="1">
    <citation type="journal article" date="2016" name="Genome Announc.">
        <title>Draft Genome Sequences of Two Novel Amoeba-Resistant Intranuclear Bacteria, 'Candidatus Berkiella cookevillensis' and 'Candidatus Berkiella aquae'.</title>
        <authorList>
            <person name="Mehari Y.T."/>
            <person name="Arivett B.A."/>
            <person name="Farone A.L."/>
            <person name="Gunderson J.H."/>
            <person name="Farone M.B."/>
        </authorList>
    </citation>
    <scope>NUCLEOTIDE SEQUENCE</scope>
    <source>
        <strain evidence="1">HT99</strain>
    </source>
</reference>
<dbReference type="EMBL" id="LKAJ02000001">
    <property type="protein sequence ID" value="MCS5710303.1"/>
    <property type="molecule type" value="Genomic_DNA"/>
</dbReference>
<organism evidence="1 2">
    <name type="scientific">Candidatus Berkiella aquae</name>
    <dbReference type="NCBI Taxonomy" id="295108"/>
    <lineage>
        <taxon>Bacteria</taxon>
        <taxon>Pseudomonadati</taxon>
        <taxon>Pseudomonadota</taxon>
        <taxon>Gammaproteobacteria</taxon>
        <taxon>Candidatus Berkiellales</taxon>
        <taxon>Candidatus Berkiellaceae</taxon>
        <taxon>Candidatus Berkiella</taxon>
    </lineage>
</organism>
<comment type="caution">
    <text evidence="1">The sequence shown here is derived from an EMBL/GenBank/DDBJ whole genome shotgun (WGS) entry which is preliminary data.</text>
</comment>
<dbReference type="RefSeq" id="WP_139016578.1">
    <property type="nucleotide sequence ID" value="NZ_LKAJ02000001.1"/>
</dbReference>
<proteinExistence type="predicted"/>
<reference evidence="1" key="2">
    <citation type="submission" date="2021-06" db="EMBL/GenBank/DDBJ databases">
        <title>Genomic Description and Analysis of Intracellular Bacteria, Candidatus Berkiella cookevillensis and Candidatus Berkiella aquae.</title>
        <authorList>
            <person name="Kidane D.T."/>
            <person name="Mehari Y.T."/>
            <person name="Rice F.C."/>
            <person name="Arivett B.A."/>
            <person name="Farone A.L."/>
            <person name="Berk S.G."/>
            <person name="Farone M.B."/>
        </authorList>
    </citation>
    <scope>NUCLEOTIDE SEQUENCE</scope>
    <source>
        <strain evidence="1">HT99</strain>
    </source>
</reference>
<accession>A0AAE3HUA5</accession>
<evidence type="ECO:0000313" key="1">
    <source>
        <dbReference type="EMBL" id="MCS5710303.1"/>
    </source>
</evidence>